<dbReference type="Proteomes" id="UP001057134">
    <property type="component" value="Chromosome"/>
</dbReference>
<dbReference type="Pfam" id="PF01547">
    <property type="entry name" value="SBP_bac_1"/>
    <property type="match status" value="1"/>
</dbReference>
<keyword evidence="2" id="KW-0732">Signal</keyword>
<keyword evidence="4" id="KW-1185">Reference proteome</keyword>
<accession>A0ABY4RJM5</accession>
<organism evidence="3 4">
    <name type="scientific">Paenibacillus konkukensis</name>
    <dbReference type="NCBI Taxonomy" id="2020716"/>
    <lineage>
        <taxon>Bacteria</taxon>
        <taxon>Bacillati</taxon>
        <taxon>Bacillota</taxon>
        <taxon>Bacilli</taxon>
        <taxon>Bacillales</taxon>
        <taxon>Paenibacillaceae</taxon>
        <taxon>Paenibacillus</taxon>
    </lineage>
</organism>
<dbReference type="InterPro" id="IPR006059">
    <property type="entry name" value="SBP"/>
</dbReference>
<name>A0ABY4RJM5_9BACL</name>
<dbReference type="Gene3D" id="3.40.190.10">
    <property type="entry name" value="Periplasmic binding protein-like II"/>
    <property type="match status" value="1"/>
</dbReference>
<dbReference type="PANTHER" id="PTHR43649">
    <property type="entry name" value="ARABINOSE-BINDING PROTEIN-RELATED"/>
    <property type="match status" value="1"/>
</dbReference>
<feature type="signal peptide" evidence="2">
    <location>
        <begin position="1"/>
        <end position="21"/>
    </location>
</feature>
<gene>
    <name evidence="3" type="primary">yesO_7</name>
    <name evidence="3" type="ORF">SK3146_01569</name>
</gene>
<reference evidence="3" key="2">
    <citation type="journal article" date="2021" name="J Anim Sci Technol">
        <title>Complete genome sequence of Paenibacillus konkukensis sp. nov. SK3146 as a potential probiotic strain.</title>
        <authorList>
            <person name="Jung H.I."/>
            <person name="Park S."/>
            <person name="Niu K.M."/>
            <person name="Lee S.W."/>
            <person name="Kothari D."/>
            <person name="Yi K.J."/>
            <person name="Kim S.K."/>
        </authorList>
    </citation>
    <scope>NUCLEOTIDE SEQUENCE</scope>
    <source>
        <strain evidence="3">SK3146</strain>
    </source>
</reference>
<feature type="chain" id="PRO_5046682420" evidence="2">
    <location>
        <begin position="22"/>
        <end position="483"/>
    </location>
</feature>
<evidence type="ECO:0000256" key="2">
    <source>
        <dbReference type="SAM" id="SignalP"/>
    </source>
</evidence>
<dbReference type="SUPFAM" id="SSF53850">
    <property type="entry name" value="Periplasmic binding protein-like II"/>
    <property type="match status" value="1"/>
</dbReference>
<feature type="region of interest" description="Disordered" evidence="1">
    <location>
        <begin position="26"/>
        <end position="57"/>
    </location>
</feature>
<proteinExistence type="predicted"/>
<evidence type="ECO:0000313" key="3">
    <source>
        <dbReference type="EMBL" id="UQZ82412.1"/>
    </source>
</evidence>
<dbReference type="PROSITE" id="PS51257">
    <property type="entry name" value="PROKAR_LIPOPROTEIN"/>
    <property type="match status" value="1"/>
</dbReference>
<dbReference type="InterPro" id="IPR050490">
    <property type="entry name" value="Bact_solute-bd_prot1"/>
</dbReference>
<dbReference type="EMBL" id="CP027059">
    <property type="protein sequence ID" value="UQZ82412.1"/>
    <property type="molecule type" value="Genomic_DNA"/>
</dbReference>
<protein>
    <submittedName>
        <fullName evidence="3">ABC transporter substrate-binding protein YesO</fullName>
    </submittedName>
</protein>
<evidence type="ECO:0000313" key="4">
    <source>
        <dbReference type="Proteomes" id="UP001057134"/>
    </source>
</evidence>
<evidence type="ECO:0000256" key="1">
    <source>
        <dbReference type="SAM" id="MobiDB-lite"/>
    </source>
</evidence>
<sequence>MKKTAWLGLVLSVLLSACSDAGGYDGRAGTASDTSAGGAEANSVGQASTPPRAEDNAPSIQLVPNERVKLVVATYYLSEQVKEAVKKYEKLHPNIEIELHASSTSGENLNDVLNKREQFVKTNNAALLAGSGPDVIELDELPSDQYAKRQLLVDLNKLMKQDPNFHREQYFDNVLDHSQDSGKLYGMPLYFSLVGLFGDADAIEKAGVTFDDSKWTLNDFIDIAKQLKQKGSYKYSYSEWPSNLLVNMVSENYAQLVSGTNGNAYFDTDALADMMRKVTTLGDEELIYKSVESGITNKLDSRAVDSSDVDAYFSQMEVYSLRDAVVRSPYKHTKLYIKPHPANAGDGGYFKPFGTLGINGNSAHPEVAWDFIKFLLNDESVQSYVGEFDDNPGFPLNRSVYEHQADKIKSDGLKDYDDSTVKVDPAFLEQMGSYLSKAVNAVRGPSKIEGIVDKQSEAFFSGQKSAEAAAKLIGNKIDLLLNE</sequence>
<dbReference type="RefSeq" id="WP_249864552.1">
    <property type="nucleotide sequence ID" value="NZ_CP027059.1"/>
</dbReference>
<feature type="compositionally biased region" description="Low complexity" evidence="1">
    <location>
        <begin position="27"/>
        <end position="39"/>
    </location>
</feature>
<dbReference type="PANTHER" id="PTHR43649:SF12">
    <property type="entry name" value="DIACETYLCHITOBIOSE BINDING PROTEIN DASA"/>
    <property type="match status" value="1"/>
</dbReference>
<reference evidence="3" key="1">
    <citation type="submission" date="2018-02" db="EMBL/GenBank/DDBJ databases">
        <authorList>
            <person name="Kim S.-K."/>
            <person name="Jung H.-I."/>
            <person name="Lee S.-W."/>
        </authorList>
    </citation>
    <scope>NUCLEOTIDE SEQUENCE</scope>
    <source>
        <strain evidence="3">SK3146</strain>
    </source>
</reference>